<comment type="similarity">
    <text evidence="1 3">Belongs to the short-chain dehydrogenases/reductases (SDR) family.</text>
</comment>
<accession>A0AAU9TJR9</accession>
<dbReference type="InterPro" id="IPR002347">
    <property type="entry name" value="SDR_fam"/>
</dbReference>
<dbReference type="EMBL" id="CAKOGL010000006">
    <property type="protein sequence ID" value="CAH2087101.1"/>
    <property type="molecule type" value="Genomic_DNA"/>
</dbReference>
<dbReference type="AlphaFoldDB" id="A0AAU9TJR9"/>
<evidence type="ECO:0000313" key="4">
    <source>
        <dbReference type="EMBL" id="CAH2087101.1"/>
    </source>
</evidence>
<keyword evidence="5" id="KW-1185">Reference proteome</keyword>
<dbReference type="Gene3D" id="3.40.50.720">
    <property type="entry name" value="NAD(P)-binding Rossmann-like Domain"/>
    <property type="match status" value="1"/>
</dbReference>
<dbReference type="SUPFAM" id="SSF51735">
    <property type="entry name" value="NAD(P)-binding Rossmann-fold domains"/>
    <property type="match status" value="1"/>
</dbReference>
<dbReference type="GO" id="GO:0005737">
    <property type="term" value="C:cytoplasm"/>
    <property type="evidence" value="ECO:0007669"/>
    <property type="project" value="TreeGrafter"/>
</dbReference>
<dbReference type="PANTHER" id="PTHR44229">
    <property type="entry name" value="15-HYDROXYPROSTAGLANDIN DEHYDROGENASE [NAD(+)]"/>
    <property type="match status" value="1"/>
</dbReference>
<dbReference type="GO" id="GO:0016616">
    <property type="term" value="F:oxidoreductase activity, acting on the CH-OH group of donors, NAD or NADP as acceptor"/>
    <property type="evidence" value="ECO:0007669"/>
    <property type="project" value="TreeGrafter"/>
</dbReference>
<dbReference type="InterPro" id="IPR036291">
    <property type="entry name" value="NAD(P)-bd_dom_sf"/>
</dbReference>
<keyword evidence="2" id="KW-0560">Oxidoreductase</keyword>
<evidence type="ECO:0000256" key="1">
    <source>
        <dbReference type="ARBA" id="ARBA00006484"/>
    </source>
</evidence>
<name>A0AAU9TJR9_EUPED</name>
<evidence type="ECO:0000256" key="3">
    <source>
        <dbReference type="RuleBase" id="RU000363"/>
    </source>
</evidence>
<organism evidence="4 5">
    <name type="scientific">Euphydryas editha</name>
    <name type="common">Edith's checkerspot</name>
    <dbReference type="NCBI Taxonomy" id="104508"/>
    <lineage>
        <taxon>Eukaryota</taxon>
        <taxon>Metazoa</taxon>
        <taxon>Ecdysozoa</taxon>
        <taxon>Arthropoda</taxon>
        <taxon>Hexapoda</taxon>
        <taxon>Insecta</taxon>
        <taxon>Pterygota</taxon>
        <taxon>Neoptera</taxon>
        <taxon>Endopterygota</taxon>
        <taxon>Lepidoptera</taxon>
        <taxon>Glossata</taxon>
        <taxon>Ditrysia</taxon>
        <taxon>Papilionoidea</taxon>
        <taxon>Nymphalidae</taxon>
        <taxon>Nymphalinae</taxon>
        <taxon>Euphydryas</taxon>
    </lineage>
</organism>
<evidence type="ECO:0008006" key="6">
    <source>
        <dbReference type="Google" id="ProtNLM"/>
    </source>
</evidence>
<reference evidence="4" key="1">
    <citation type="submission" date="2022-03" db="EMBL/GenBank/DDBJ databases">
        <authorList>
            <person name="Tunstrom K."/>
        </authorList>
    </citation>
    <scope>NUCLEOTIDE SEQUENCE</scope>
</reference>
<dbReference type="PANTHER" id="PTHR44229:SF8">
    <property type="entry name" value="ALCOHOL DEHYDROGENASE-RELATED"/>
    <property type="match status" value="1"/>
</dbReference>
<sequence>MDREVKGKVVVVTGAANGLGLAMVTSFLNQGVKLAILLDMDEQKGKESLTNLKQKFESDRAVFYKCDVLKDLDQIFETIKNNHKHIDILVNNAGVLDEGNLKRTMDINSMAVMEWTVKFYKDMSLANGGKGGTIINVSSIFGYRITPFIPYYHASKYAVLGFSKSMGHEKNFKKFGVRVVTLCPGLTHTNLTANPNAWEDLLDEFVEDLQSNYDWQDPSAIGDGTVEIFREADSGSAWVVEGSRPAEKIEF</sequence>
<evidence type="ECO:0000256" key="2">
    <source>
        <dbReference type="ARBA" id="ARBA00023002"/>
    </source>
</evidence>
<protein>
    <recommendedName>
        <fullName evidence="6">Alcohol dehydrogenase</fullName>
    </recommendedName>
</protein>
<comment type="caution">
    <text evidence="4">The sequence shown here is derived from an EMBL/GenBank/DDBJ whole genome shotgun (WGS) entry which is preliminary data.</text>
</comment>
<proteinExistence type="inferred from homology"/>
<dbReference type="PRINTS" id="PR00080">
    <property type="entry name" value="SDRFAMILY"/>
</dbReference>
<evidence type="ECO:0000313" key="5">
    <source>
        <dbReference type="Proteomes" id="UP001153954"/>
    </source>
</evidence>
<dbReference type="Pfam" id="PF00106">
    <property type="entry name" value="adh_short"/>
    <property type="match status" value="1"/>
</dbReference>
<gene>
    <name evidence="4" type="ORF">EEDITHA_LOCUS3395</name>
</gene>
<dbReference type="PRINTS" id="PR00081">
    <property type="entry name" value="GDHRDH"/>
</dbReference>
<dbReference type="Proteomes" id="UP001153954">
    <property type="component" value="Unassembled WGS sequence"/>
</dbReference>